<organism evidence="4 5">
    <name type="scientific">Vanilla planifolia</name>
    <name type="common">Vanilla</name>
    <dbReference type="NCBI Taxonomy" id="51239"/>
    <lineage>
        <taxon>Eukaryota</taxon>
        <taxon>Viridiplantae</taxon>
        <taxon>Streptophyta</taxon>
        <taxon>Embryophyta</taxon>
        <taxon>Tracheophyta</taxon>
        <taxon>Spermatophyta</taxon>
        <taxon>Magnoliopsida</taxon>
        <taxon>Liliopsida</taxon>
        <taxon>Asparagales</taxon>
        <taxon>Orchidaceae</taxon>
        <taxon>Vanilloideae</taxon>
        <taxon>Vanilleae</taxon>
        <taxon>Vanilla</taxon>
    </lineage>
</organism>
<dbReference type="PANTHER" id="PTHR47658">
    <property type="entry name" value="HIGH MOBILITY GROUP B PROTEIN 12-RELATED"/>
    <property type="match status" value="1"/>
</dbReference>
<proteinExistence type="predicted"/>
<dbReference type="PROSITE" id="PS50118">
    <property type="entry name" value="HMG_BOX_2"/>
    <property type="match status" value="1"/>
</dbReference>
<dbReference type="InterPro" id="IPR009071">
    <property type="entry name" value="HMG_box_dom"/>
</dbReference>
<dbReference type="SMART" id="SM00398">
    <property type="entry name" value="HMG"/>
    <property type="match status" value="1"/>
</dbReference>
<dbReference type="CDD" id="cd22005">
    <property type="entry name" value="HMG-box_AtHMGB1-like"/>
    <property type="match status" value="1"/>
</dbReference>
<comment type="caution">
    <text evidence="4">The sequence shown here is derived from an EMBL/GenBank/DDBJ whole genome shotgun (WGS) entry which is preliminary data.</text>
</comment>
<feature type="region of interest" description="Disordered" evidence="2">
    <location>
        <begin position="80"/>
        <end position="113"/>
    </location>
</feature>
<gene>
    <name evidence="4" type="ORF">HPP92_020391</name>
</gene>
<feature type="domain" description="HMG box" evidence="3">
    <location>
        <begin position="112"/>
        <end position="181"/>
    </location>
</feature>
<dbReference type="GO" id="GO:0010197">
    <property type="term" value="P:polar nucleus fusion"/>
    <property type="evidence" value="ECO:0007669"/>
    <property type="project" value="TreeGrafter"/>
</dbReference>
<dbReference type="SUPFAM" id="SSF47095">
    <property type="entry name" value="HMG-box"/>
    <property type="match status" value="1"/>
</dbReference>
<dbReference type="PANTHER" id="PTHR47658:SF1">
    <property type="entry name" value="MEIOSIS INITIATOR PROTEIN"/>
    <property type="match status" value="1"/>
</dbReference>
<feature type="region of interest" description="Disordered" evidence="2">
    <location>
        <begin position="1"/>
        <end position="30"/>
    </location>
</feature>
<evidence type="ECO:0000256" key="2">
    <source>
        <dbReference type="SAM" id="MobiDB-lite"/>
    </source>
</evidence>
<dbReference type="Proteomes" id="UP000639772">
    <property type="component" value="Chromosome 11"/>
</dbReference>
<dbReference type="GO" id="GO:0005634">
    <property type="term" value="C:nucleus"/>
    <property type="evidence" value="ECO:0007669"/>
    <property type="project" value="UniProtKB-UniRule"/>
</dbReference>
<evidence type="ECO:0000313" key="4">
    <source>
        <dbReference type="EMBL" id="KAG0461915.1"/>
    </source>
</evidence>
<reference evidence="4 5" key="1">
    <citation type="journal article" date="2020" name="Nat. Food">
        <title>A phased Vanilla planifolia genome enables genetic improvement of flavour and production.</title>
        <authorList>
            <person name="Hasing T."/>
            <person name="Tang H."/>
            <person name="Brym M."/>
            <person name="Khazi F."/>
            <person name="Huang T."/>
            <person name="Chambers A.H."/>
        </authorList>
    </citation>
    <scope>NUCLEOTIDE SEQUENCE [LARGE SCALE GENOMIC DNA]</scope>
    <source>
        <tissue evidence="4">Leaf</tissue>
    </source>
</reference>
<dbReference type="Pfam" id="PF00505">
    <property type="entry name" value="HMG_box"/>
    <property type="match status" value="1"/>
</dbReference>
<dbReference type="OrthoDB" id="1919336at2759"/>
<dbReference type="GO" id="GO:0003677">
    <property type="term" value="F:DNA binding"/>
    <property type="evidence" value="ECO:0007669"/>
    <property type="project" value="UniProtKB-UniRule"/>
</dbReference>
<dbReference type="InterPro" id="IPR036910">
    <property type="entry name" value="HMG_box_dom_sf"/>
</dbReference>
<keyword evidence="1" id="KW-0539">Nucleus</keyword>
<dbReference type="AlphaFoldDB" id="A0A835PWZ4"/>
<protein>
    <recommendedName>
        <fullName evidence="3">HMG box domain-containing protein</fullName>
    </recommendedName>
</protein>
<evidence type="ECO:0000259" key="3">
    <source>
        <dbReference type="PROSITE" id="PS50118"/>
    </source>
</evidence>
<evidence type="ECO:0000256" key="1">
    <source>
        <dbReference type="PROSITE-ProRule" id="PRU00267"/>
    </source>
</evidence>
<sequence>MAGGSSKANPPRHRRRVAVETEMEMETETGTMLKRAKDGSAFTKCEACKRDVPVGLIDMHDCSLDSKIKMNLQAQVEKVSEIKKPERKIAAPSLQSGKNTKKEKKSGESKKGKRPTTAFFLFMDDFRKEFKEANPDNKNVALVAKEGGAKWKAMTDMERKVYQDRVAELKQAYEKAEEEDGKGVGSEA</sequence>
<feature type="DNA-binding region" description="HMG box" evidence="1">
    <location>
        <begin position="112"/>
        <end position="181"/>
    </location>
</feature>
<name>A0A835PWZ4_VANPL</name>
<dbReference type="Gene3D" id="1.10.30.10">
    <property type="entry name" value="High mobility group box domain"/>
    <property type="match status" value="1"/>
</dbReference>
<feature type="compositionally biased region" description="Basic and acidic residues" evidence="2">
    <location>
        <begin position="80"/>
        <end position="89"/>
    </location>
</feature>
<accession>A0A835PWZ4</accession>
<dbReference type="EMBL" id="JADCNM010000011">
    <property type="protein sequence ID" value="KAG0461915.1"/>
    <property type="molecule type" value="Genomic_DNA"/>
</dbReference>
<keyword evidence="1" id="KW-0238">DNA-binding</keyword>
<evidence type="ECO:0000313" key="5">
    <source>
        <dbReference type="Proteomes" id="UP000639772"/>
    </source>
</evidence>